<feature type="compositionally biased region" description="Polar residues" evidence="1">
    <location>
        <begin position="269"/>
        <end position="280"/>
    </location>
</feature>
<dbReference type="SMART" id="SM00726">
    <property type="entry name" value="UIM"/>
    <property type="match status" value="2"/>
</dbReference>
<dbReference type="InterPro" id="IPR003903">
    <property type="entry name" value="UIM_dom"/>
</dbReference>
<dbReference type="AlphaFoldDB" id="A0A147B8G7"/>
<organism evidence="2">
    <name type="scientific">Alectorobius mimon</name>
    <dbReference type="NCBI Taxonomy" id="360319"/>
    <lineage>
        <taxon>Eukaryota</taxon>
        <taxon>Metazoa</taxon>
        <taxon>Ecdysozoa</taxon>
        <taxon>Arthropoda</taxon>
        <taxon>Chelicerata</taxon>
        <taxon>Arachnida</taxon>
        <taxon>Acari</taxon>
        <taxon>Parasitiformes</taxon>
        <taxon>Ixodida</taxon>
        <taxon>Ixodoidea</taxon>
        <taxon>Argasidae</taxon>
        <taxon>Ornithodorinae</taxon>
        <taxon>Alectorobius</taxon>
    </lineage>
</organism>
<sequence>AKQLVALLKDDERLRSERARALKAKERFAQATARVGSETLAKYGGGGRRDSYGSDTASPREGGGPLSSELESARPQTAGEEELQLQLALAMSKEEAEQEERVRKNDDLLFCFLFAHGQSQLAMSKEEAEQEERVRKNDDLRLQIAINESQHVQNGGTTASGGPATDPWGVPLYDGSQTSASDPWTSPTNIRPPPAASDPWSPTSHPAMGDPWSTGGTWKTPPVLPGTTNGGGGVDEFDMLSKRSAATSPSGAGEAASDDGSDAFGLGDLQNTLPAVSSASEDARRKTPESFLGPNSNLVNLDALVTHRPPAVGMPTASNPFAGTVSTVMGPPP</sequence>
<dbReference type="GO" id="GO:0005886">
    <property type="term" value="C:plasma membrane"/>
    <property type="evidence" value="ECO:0007669"/>
    <property type="project" value="TreeGrafter"/>
</dbReference>
<dbReference type="GO" id="GO:0030276">
    <property type="term" value="F:clathrin binding"/>
    <property type="evidence" value="ECO:0007669"/>
    <property type="project" value="TreeGrafter"/>
</dbReference>
<feature type="non-terminal residue" evidence="2">
    <location>
        <position position="1"/>
    </location>
</feature>
<evidence type="ECO:0000256" key="1">
    <source>
        <dbReference type="SAM" id="MobiDB-lite"/>
    </source>
</evidence>
<dbReference type="GO" id="GO:0030125">
    <property type="term" value="C:clathrin vesicle coat"/>
    <property type="evidence" value="ECO:0007669"/>
    <property type="project" value="TreeGrafter"/>
</dbReference>
<protein>
    <submittedName>
        <fullName evidence="2">Epsin 2 isoform 1</fullName>
    </submittedName>
</protein>
<feature type="non-terminal residue" evidence="2">
    <location>
        <position position="333"/>
    </location>
</feature>
<dbReference type="PANTHER" id="PTHR12276">
    <property type="entry name" value="EPSIN/ENT-RELATED"/>
    <property type="match status" value="1"/>
</dbReference>
<feature type="compositionally biased region" description="Polar residues" evidence="1">
    <location>
        <begin position="147"/>
        <end position="157"/>
    </location>
</feature>
<dbReference type="GO" id="GO:0006897">
    <property type="term" value="P:endocytosis"/>
    <property type="evidence" value="ECO:0007669"/>
    <property type="project" value="TreeGrafter"/>
</dbReference>
<dbReference type="PANTHER" id="PTHR12276:SF115">
    <property type="entry name" value="FI19443P1"/>
    <property type="match status" value="1"/>
</dbReference>
<feature type="region of interest" description="Disordered" evidence="1">
    <location>
        <begin position="35"/>
        <end position="84"/>
    </location>
</feature>
<dbReference type="PROSITE" id="PS50330">
    <property type="entry name" value="UIM"/>
    <property type="match status" value="1"/>
</dbReference>
<feature type="compositionally biased region" description="Polar residues" evidence="1">
    <location>
        <begin position="175"/>
        <end position="189"/>
    </location>
</feature>
<name>A0A147B8G7_9ACAR</name>
<dbReference type="GO" id="GO:0005543">
    <property type="term" value="F:phospholipid binding"/>
    <property type="evidence" value="ECO:0007669"/>
    <property type="project" value="TreeGrafter"/>
</dbReference>
<accession>A0A147B8G7</accession>
<evidence type="ECO:0000313" key="2">
    <source>
        <dbReference type="EMBL" id="JAR87089.1"/>
    </source>
</evidence>
<proteinExistence type="predicted"/>
<feature type="region of interest" description="Disordered" evidence="1">
    <location>
        <begin position="147"/>
        <end position="296"/>
    </location>
</feature>
<dbReference type="GO" id="GO:0005768">
    <property type="term" value="C:endosome"/>
    <property type="evidence" value="ECO:0007669"/>
    <property type="project" value="TreeGrafter"/>
</dbReference>
<dbReference type="EMBL" id="GEIB01000961">
    <property type="protein sequence ID" value="JAR87089.1"/>
    <property type="molecule type" value="Transcribed_RNA"/>
</dbReference>
<reference evidence="2" key="1">
    <citation type="submission" date="2016-03" db="EMBL/GenBank/DDBJ databases">
        <title>Gut transcriptome analysis on engorged females of Ornithodoros mimon (Acari: Argasidae) and phylogenetic inferences of soft ticks.</title>
        <authorList>
            <person name="Landulfo G.A."/>
            <person name="Giovanni D."/>
            <person name="Carvalho E."/>
            <person name="Junqueira-de-Azevedo I."/>
            <person name="Patane J."/>
            <person name="Mendoca R."/>
            <person name="Barros-Battesti D."/>
        </authorList>
    </citation>
    <scope>NUCLEOTIDE SEQUENCE</scope>
    <source>
        <strain evidence="2">Females</strain>
        <tissue evidence="2">Gut</tissue>
    </source>
</reference>